<evidence type="ECO:0000259" key="7">
    <source>
        <dbReference type="Pfam" id="PF14824"/>
    </source>
</evidence>
<dbReference type="OrthoDB" id="9815856at2"/>
<evidence type="ECO:0000313" key="8">
    <source>
        <dbReference type="EMBL" id="TWJ19560.1"/>
    </source>
</evidence>
<evidence type="ECO:0000256" key="3">
    <source>
        <dbReference type="ARBA" id="ARBA00023002"/>
    </source>
</evidence>
<gene>
    <name evidence="8" type="ORF">JN12_01677</name>
</gene>
<reference evidence="8 9" key="1">
    <citation type="submission" date="2019-07" db="EMBL/GenBank/DDBJ databases">
        <title>Genomic Encyclopedia of Archaeal and Bacterial Type Strains, Phase II (KMG-II): from individual species to whole genera.</title>
        <authorList>
            <person name="Goeker M."/>
        </authorList>
    </citation>
    <scope>NUCLEOTIDE SEQUENCE [LARGE SCALE GENOMIC DNA]</scope>
    <source>
        <strain evidence="8 9">ATCC BAA-1139</strain>
    </source>
</reference>
<evidence type="ECO:0000313" key="9">
    <source>
        <dbReference type="Proteomes" id="UP000319449"/>
    </source>
</evidence>
<dbReference type="InterPro" id="IPR042518">
    <property type="entry name" value="SirC_C"/>
</dbReference>
<dbReference type="InterPro" id="IPR036291">
    <property type="entry name" value="NAD(P)-bd_dom_sf"/>
</dbReference>
<protein>
    <recommendedName>
        <fullName evidence="2">precorrin-2 dehydrogenase</fullName>
        <ecNumber evidence="2">1.3.1.76</ecNumber>
    </recommendedName>
</protein>
<dbReference type="AlphaFoldDB" id="A0A562VNS8"/>
<accession>A0A562VNS8</accession>
<dbReference type="EC" id="1.3.1.76" evidence="2"/>
<evidence type="ECO:0000256" key="1">
    <source>
        <dbReference type="ARBA" id="ARBA00005010"/>
    </source>
</evidence>
<evidence type="ECO:0000256" key="4">
    <source>
        <dbReference type="ARBA" id="ARBA00023027"/>
    </source>
</evidence>
<dbReference type="RefSeq" id="WP_145021116.1">
    <property type="nucleotide sequence ID" value="NZ_VLLN01000008.1"/>
</dbReference>
<dbReference type="Pfam" id="PF14824">
    <property type="entry name" value="Sirohm_synth_M"/>
    <property type="match status" value="1"/>
</dbReference>
<comment type="catalytic activity">
    <reaction evidence="6">
        <text>precorrin-2 + NAD(+) = sirohydrochlorin + NADH + 2 H(+)</text>
        <dbReference type="Rhea" id="RHEA:15613"/>
        <dbReference type="ChEBI" id="CHEBI:15378"/>
        <dbReference type="ChEBI" id="CHEBI:57540"/>
        <dbReference type="ChEBI" id="CHEBI:57945"/>
        <dbReference type="ChEBI" id="CHEBI:58351"/>
        <dbReference type="ChEBI" id="CHEBI:58827"/>
        <dbReference type="EC" id="1.3.1.76"/>
    </reaction>
</comment>
<dbReference type="Gene3D" id="3.40.50.720">
    <property type="entry name" value="NAD(P)-binding Rossmann-like Domain"/>
    <property type="match status" value="1"/>
</dbReference>
<comment type="pathway">
    <text evidence="1">Porphyrin-containing compound metabolism; siroheme biosynthesis; sirohydrochlorin from precorrin-2: step 1/1.</text>
</comment>
<dbReference type="PANTHER" id="PTHR35330">
    <property type="entry name" value="SIROHEME BIOSYNTHESIS PROTEIN MET8"/>
    <property type="match status" value="1"/>
</dbReference>
<dbReference type="SUPFAM" id="SSF75615">
    <property type="entry name" value="Siroheme synthase middle domains-like"/>
    <property type="match status" value="1"/>
</dbReference>
<dbReference type="PANTHER" id="PTHR35330:SF1">
    <property type="entry name" value="SIROHEME BIOSYNTHESIS PROTEIN MET8"/>
    <property type="match status" value="1"/>
</dbReference>
<dbReference type="UniPathway" id="UPA00262">
    <property type="reaction ID" value="UER00222"/>
</dbReference>
<dbReference type="GO" id="GO:0019354">
    <property type="term" value="P:siroheme biosynthetic process"/>
    <property type="evidence" value="ECO:0007669"/>
    <property type="project" value="UniProtKB-UniPathway"/>
</dbReference>
<dbReference type="EMBL" id="VLLN01000008">
    <property type="protein sequence ID" value="TWJ19560.1"/>
    <property type="molecule type" value="Genomic_DNA"/>
</dbReference>
<sequence length="224" mass="23757">MRYLPINLDVRGKTVVIVGGGPVASRKCQLLRASGASVTIIAPEVALVLQELANTGEVRHLARPYAQGDLAGAFLAYAATDQPAVNRAVADEAHRGGILVEVCTGPDRGDFITPAVVTRGDLTIAIGTGGTAPALAGRIRRELEDRFDHAYAETVLLLGAVREKLLTANKAGAYNKRILKELADADLPHLFRIRAYAEIDQLLAMLCGPGFTLATLGVPEKDNP</sequence>
<keyword evidence="5" id="KW-0627">Porphyrin biosynthesis</keyword>
<name>A0A562VNS8_9BACT</name>
<comment type="caution">
    <text evidence="8">The sequence shown here is derived from an EMBL/GenBank/DDBJ whole genome shotgun (WGS) entry which is preliminary data.</text>
</comment>
<dbReference type="InterPro" id="IPR006367">
    <property type="entry name" value="Sirohaem_synthase_N"/>
</dbReference>
<organism evidence="8 9">
    <name type="scientific">Geobacter argillaceus</name>
    <dbReference type="NCBI Taxonomy" id="345631"/>
    <lineage>
        <taxon>Bacteria</taxon>
        <taxon>Pseudomonadati</taxon>
        <taxon>Thermodesulfobacteriota</taxon>
        <taxon>Desulfuromonadia</taxon>
        <taxon>Geobacterales</taxon>
        <taxon>Geobacteraceae</taxon>
        <taxon>Geobacter</taxon>
    </lineage>
</organism>
<dbReference type="SUPFAM" id="SSF51735">
    <property type="entry name" value="NAD(P)-binding Rossmann-fold domains"/>
    <property type="match status" value="1"/>
</dbReference>
<dbReference type="NCBIfam" id="TIGR01470">
    <property type="entry name" value="cysG_Nterm"/>
    <property type="match status" value="1"/>
</dbReference>
<keyword evidence="4" id="KW-0520">NAD</keyword>
<dbReference type="Proteomes" id="UP000319449">
    <property type="component" value="Unassembled WGS sequence"/>
</dbReference>
<keyword evidence="3" id="KW-0560">Oxidoreductase</keyword>
<evidence type="ECO:0000256" key="5">
    <source>
        <dbReference type="ARBA" id="ARBA00023244"/>
    </source>
</evidence>
<dbReference type="InterPro" id="IPR028161">
    <property type="entry name" value="Met8-like"/>
</dbReference>
<evidence type="ECO:0000256" key="6">
    <source>
        <dbReference type="ARBA" id="ARBA00047561"/>
    </source>
</evidence>
<feature type="domain" description="Siroheme synthase central" evidence="7">
    <location>
        <begin position="119"/>
        <end position="145"/>
    </location>
</feature>
<dbReference type="Pfam" id="PF13241">
    <property type="entry name" value="NAD_binding_7"/>
    <property type="match status" value="1"/>
</dbReference>
<dbReference type="GO" id="GO:0004325">
    <property type="term" value="F:ferrochelatase activity"/>
    <property type="evidence" value="ECO:0007669"/>
    <property type="project" value="InterPro"/>
</dbReference>
<evidence type="ECO:0000256" key="2">
    <source>
        <dbReference type="ARBA" id="ARBA00012400"/>
    </source>
</evidence>
<proteinExistence type="predicted"/>
<dbReference type="GO" id="GO:0043115">
    <property type="term" value="F:precorrin-2 dehydrogenase activity"/>
    <property type="evidence" value="ECO:0007669"/>
    <property type="project" value="UniProtKB-EC"/>
</dbReference>
<dbReference type="Gene3D" id="1.10.8.610">
    <property type="entry name" value="SirC, precorrin-2 dehydrogenase, C-terminal helical domain-like"/>
    <property type="match status" value="1"/>
</dbReference>
<keyword evidence="9" id="KW-1185">Reference proteome</keyword>
<dbReference type="InterPro" id="IPR028281">
    <property type="entry name" value="Sirohaem_synthase_central"/>
</dbReference>